<keyword evidence="2" id="KW-1185">Reference proteome</keyword>
<dbReference type="Gene3D" id="3.80.10.10">
    <property type="entry name" value="Ribonuclease Inhibitor"/>
    <property type="match status" value="1"/>
</dbReference>
<proteinExistence type="predicted"/>
<accession>A0A5C3QMY9</accession>
<dbReference type="AlphaFoldDB" id="A0A5C3QMY9"/>
<evidence type="ECO:0000313" key="2">
    <source>
        <dbReference type="Proteomes" id="UP000305067"/>
    </source>
</evidence>
<evidence type="ECO:0008006" key="3">
    <source>
        <dbReference type="Google" id="ProtNLM"/>
    </source>
</evidence>
<reference evidence="1 2" key="1">
    <citation type="journal article" date="2019" name="Nat. Ecol. Evol.">
        <title>Megaphylogeny resolves global patterns of mushroom evolution.</title>
        <authorList>
            <person name="Varga T."/>
            <person name="Krizsan K."/>
            <person name="Foldi C."/>
            <person name="Dima B."/>
            <person name="Sanchez-Garcia M."/>
            <person name="Sanchez-Ramirez S."/>
            <person name="Szollosi G.J."/>
            <person name="Szarkandi J.G."/>
            <person name="Papp V."/>
            <person name="Albert L."/>
            <person name="Andreopoulos W."/>
            <person name="Angelini C."/>
            <person name="Antonin V."/>
            <person name="Barry K.W."/>
            <person name="Bougher N.L."/>
            <person name="Buchanan P."/>
            <person name="Buyck B."/>
            <person name="Bense V."/>
            <person name="Catcheside P."/>
            <person name="Chovatia M."/>
            <person name="Cooper J."/>
            <person name="Damon W."/>
            <person name="Desjardin D."/>
            <person name="Finy P."/>
            <person name="Geml J."/>
            <person name="Haridas S."/>
            <person name="Hughes K."/>
            <person name="Justo A."/>
            <person name="Karasinski D."/>
            <person name="Kautmanova I."/>
            <person name="Kiss B."/>
            <person name="Kocsube S."/>
            <person name="Kotiranta H."/>
            <person name="LaButti K.M."/>
            <person name="Lechner B.E."/>
            <person name="Liimatainen K."/>
            <person name="Lipzen A."/>
            <person name="Lukacs Z."/>
            <person name="Mihaltcheva S."/>
            <person name="Morgado L.N."/>
            <person name="Niskanen T."/>
            <person name="Noordeloos M.E."/>
            <person name="Ohm R.A."/>
            <person name="Ortiz-Santana B."/>
            <person name="Ovrebo C."/>
            <person name="Racz N."/>
            <person name="Riley R."/>
            <person name="Savchenko A."/>
            <person name="Shiryaev A."/>
            <person name="Soop K."/>
            <person name="Spirin V."/>
            <person name="Szebenyi C."/>
            <person name="Tomsovsky M."/>
            <person name="Tulloss R.E."/>
            <person name="Uehling J."/>
            <person name="Grigoriev I.V."/>
            <person name="Vagvolgyi C."/>
            <person name="Papp T."/>
            <person name="Martin F.M."/>
            <person name="Miettinen O."/>
            <person name="Hibbett D.S."/>
            <person name="Nagy L.G."/>
        </authorList>
    </citation>
    <scope>NUCLEOTIDE SEQUENCE [LARGE SCALE GENOMIC DNA]</scope>
    <source>
        <strain evidence="1 2">CBS 309.79</strain>
    </source>
</reference>
<protein>
    <recommendedName>
        <fullName evidence="3">F-box domain-containing protein</fullName>
    </recommendedName>
</protein>
<dbReference type="EMBL" id="ML178821">
    <property type="protein sequence ID" value="TFL02937.1"/>
    <property type="molecule type" value="Genomic_DNA"/>
</dbReference>
<name>A0A5C3QMY9_9AGAR</name>
<dbReference type="SUPFAM" id="SSF52047">
    <property type="entry name" value="RNI-like"/>
    <property type="match status" value="1"/>
</dbReference>
<dbReference type="Proteomes" id="UP000305067">
    <property type="component" value="Unassembled WGS sequence"/>
</dbReference>
<gene>
    <name evidence="1" type="ORF">BDV98DRAFT_655149</name>
</gene>
<dbReference type="InterPro" id="IPR032675">
    <property type="entry name" value="LRR_dom_sf"/>
</dbReference>
<evidence type="ECO:0000313" key="1">
    <source>
        <dbReference type="EMBL" id="TFL02937.1"/>
    </source>
</evidence>
<organism evidence="1 2">
    <name type="scientific">Pterulicium gracile</name>
    <dbReference type="NCBI Taxonomy" id="1884261"/>
    <lineage>
        <taxon>Eukaryota</taxon>
        <taxon>Fungi</taxon>
        <taxon>Dikarya</taxon>
        <taxon>Basidiomycota</taxon>
        <taxon>Agaricomycotina</taxon>
        <taxon>Agaricomycetes</taxon>
        <taxon>Agaricomycetidae</taxon>
        <taxon>Agaricales</taxon>
        <taxon>Pleurotineae</taxon>
        <taxon>Pterulaceae</taxon>
        <taxon>Pterulicium</taxon>
    </lineage>
</organism>
<sequence>MAPRKTSLEDVWRLLVVSSSEAGSMIISQYMDRTPPEIWARIFSYTSIDRADFLPAPPEPMAHLASLPNVERDQVHSHLAAFKQRLSTFLTRSGSHPLRIQLVLGAAGEEYADDQKVLISLLWPHSGRWQSFDLSEHGRARSDWLQVWTDSKALRPMPHLKALFLRLTPYITDDSTQQETISEFYILFANCPSLTTLFLHKFPGTELSPAQTHQLLHGIPWQTLRELNLYLHTLPLSIHIHLHDIFSRPQNLTHLRLRATRIHIPEVLVGQFVFPKLEGLVFDLPGSDWILFQLVTPRLEALELNVGALRTAEIAAFIARSQYSDHVQCLQITRLNIAHDGLDDPELGCTAQILSQKPKLRLLSVKQGSLDQCIEILRYLEGSPASLPLPCLDLEAFNFCVGGEGHGPHGNGDTRYLLLLDLIAGVLEARTQTTPPVHVHLSYARLESGSGAVMERIRRAAQVDEGGGRVIVDVDVGFYRTLADPKPRLLPEMDYTRFTRKCGERVGGDEDASSSLSLHQHWFTSTGAIAPLHFADSSRTLRDYTSGT</sequence>
<dbReference type="OrthoDB" id="2911131at2759"/>